<evidence type="ECO:0000313" key="2">
    <source>
        <dbReference type="Proteomes" id="UP000238493"/>
    </source>
</evidence>
<dbReference type="OrthoDB" id="9795573at2"/>
<dbReference type="Proteomes" id="UP000238493">
    <property type="component" value="Unassembled WGS sequence"/>
</dbReference>
<proteinExistence type="predicted"/>
<name>A0A2S7J4I2_9HYPH</name>
<reference evidence="1 2" key="1">
    <citation type="submission" date="2018-02" db="EMBL/GenBank/DDBJ databases">
        <title>Draft genome sequence of Ochrobactrum oryzae found in Brazil.</title>
        <authorList>
            <person name="Cerdeira L."/>
            <person name="Andrade F."/>
            <person name="Zacariotto T."/>
            <person name="Barbosa B."/>
            <person name="Santos S."/>
            <person name="Cassetari V."/>
            <person name="Lincopan N."/>
        </authorList>
    </citation>
    <scope>NUCLEOTIDE SEQUENCE [LARGE SCALE GENOMIC DNA]</scope>
    <source>
        <strain evidence="1 2">OA447</strain>
    </source>
</reference>
<keyword evidence="2" id="KW-1185">Reference proteome</keyword>
<protein>
    <submittedName>
        <fullName evidence="1">Uncharacterized protein</fullName>
    </submittedName>
</protein>
<sequence>MSIAMMKAIRLHEFGGPEVLRYEDRRSSRGVYNKAEYEVQCRHMMQKWADTLAGLRVYFPATAAADLGENRAIQRREKSRSLRTSMAVRLPC</sequence>
<accession>A0A2S7J4I2</accession>
<comment type="caution">
    <text evidence="1">The sequence shown here is derived from an EMBL/GenBank/DDBJ whole genome shotgun (WGS) entry which is preliminary data.</text>
</comment>
<dbReference type="AlphaFoldDB" id="A0A2S7J4I2"/>
<dbReference type="EMBL" id="PTRC01000006">
    <property type="protein sequence ID" value="PQA75154.1"/>
    <property type="molecule type" value="Genomic_DNA"/>
</dbReference>
<evidence type="ECO:0000313" key="1">
    <source>
        <dbReference type="EMBL" id="PQA75154.1"/>
    </source>
</evidence>
<gene>
    <name evidence="1" type="ORF">C3731_02750</name>
</gene>
<organism evidence="1 2">
    <name type="scientific">Brucella oryzae</name>
    <dbReference type="NCBI Taxonomy" id="335286"/>
    <lineage>
        <taxon>Bacteria</taxon>
        <taxon>Pseudomonadati</taxon>
        <taxon>Pseudomonadota</taxon>
        <taxon>Alphaproteobacteria</taxon>
        <taxon>Hyphomicrobiales</taxon>
        <taxon>Brucellaceae</taxon>
        <taxon>Brucella/Ochrobactrum group</taxon>
        <taxon>Brucella</taxon>
    </lineage>
</organism>